<reference evidence="1 2" key="1">
    <citation type="submission" date="2018-02" db="EMBL/GenBank/DDBJ databases">
        <title>Complete genome sequencing of Faecalibacterium prausnitzii strains isolated from the human gut.</title>
        <authorList>
            <person name="Fitzgerald B.C."/>
            <person name="Shkoporov A.N."/>
            <person name="Ross P.R."/>
            <person name="Hill C."/>
        </authorList>
    </citation>
    <scope>NUCLEOTIDE SEQUENCE [LARGE SCALE GENOMIC DNA]</scope>
    <source>
        <strain evidence="1 2">APC924/119</strain>
    </source>
</reference>
<dbReference type="EMBL" id="PRLF01000024">
    <property type="protein sequence ID" value="RAW63802.1"/>
    <property type="molecule type" value="Genomic_DNA"/>
</dbReference>
<dbReference type="RefSeq" id="WP_112122018.1">
    <property type="nucleotide sequence ID" value="NZ_CAXSZA010000003.1"/>
</dbReference>
<name>A0A329URF0_9FIRM</name>
<gene>
    <name evidence="1" type="ORF">C4N21_12845</name>
</gene>
<proteinExistence type="predicted"/>
<evidence type="ECO:0000313" key="1">
    <source>
        <dbReference type="EMBL" id="RAW63802.1"/>
    </source>
</evidence>
<dbReference type="AlphaFoldDB" id="A0A329URF0"/>
<sequence>MREYGYLEKMLDMLTDPYTHRDLQNVRKNRKLETNIGKLFSLLADGFEVIHKNAELVRLWDDLENAEGAVLDRYGANFGVQRGAASDALYRILIRVKMLAQLSGGDGDTVIRAAGELLGVQFSDIELQDVYPAKVALYVDQSLLSEERLALIDQIAVALKRILTAGVGLRLYLRTYRTYRYDLNIGHGAMVNVVRWLPPVSQDRSSRADFKIGHGGFTEADFYPPIVGKDRLFESRFETSRGTYLPPVIEGVYPDTVQTATMAHEGVRGAVYHTHLKPRRID</sequence>
<protein>
    <submittedName>
        <fullName evidence="1">Uncharacterized protein</fullName>
    </submittedName>
</protein>
<evidence type="ECO:0000313" key="2">
    <source>
        <dbReference type="Proteomes" id="UP000250550"/>
    </source>
</evidence>
<comment type="caution">
    <text evidence="1">The sequence shown here is derived from an EMBL/GenBank/DDBJ whole genome shotgun (WGS) entry which is preliminary data.</text>
</comment>
<dbReference type="Proteomes" id="UP000250550">
    <property type="component" value="Unassembled WGS sequence"/>
</dbReference>
<organism evidence="1 2">
    <name type="scientific">Faecalibacterium prausnitzii</name>
    <dbReference type="NCBI Taxonomy" id="853"/>
    <lineage>
        <taxon>Bacteria</taxon>
        <taxon>Bacillati</taxon>
        <taxon>Bacillota</taxon>
        <taxon>Clostridia</taxon>
        <taxon>Eubacteriales</taxon>
        <taxon>Oscillospiraceae</taxon>
        <taxon>Faecalibacterium</taxon>
    </lineage>
</organism>
<accession>A0A329URF0</accession>